<reference evidence="1 2" key="1">
    <citation type="submission" date="2018-11" db="EMBL/GenBank/DDBJ databases">
        <authorList>
            <consortium name="Pathogen Informatics"/>
        </authorList>
    </citation>
    <scope>NUCLEOTIDE SEQUENCE [LARGE SCALE GENOMIC DNA]</scope>
    <source>
        <strain evidence="1 2">Zambia</strain>
    </source>
</reference>
<organism evidence="1 2">
    <name type="scientific">Schistosoma margrebowiei</name>
    <dbReference type="NCBI Taxonomy" id="48269"/>
    <lineage>
        <taxon>Eukaryota</taxon>
        <taxon>Metazoa</taxon>
        <taxon>Spiralia</taxon>
        <taxon>Lophotrochozoa</taxon>
        <taxon>Platyhelminthes</taxon>
        <taxon>Trematoda</taxon>
        <taxon>Digenea</taxon>
        <taxon>Strigeidida</taxon>
        <taxon>Schistosomatoidea</taxon>
        <taxon>Schistosomatidae</taxon>
        <taxon>Schistosoma</taxon>
    </lineage>
</organism>
<keyword evidence="2" id="KW-1185">Reference proteome</keyword>
<dbReference type="EMBL" id="UZAI01001475">
    <property type="protein sequence ID" value="VDO62335.1"/>
    <property type="molecule type" value="Genomic_DNA"/>
</dbReference>
<accession>A0A3P8AMU6</accession>
<name>A0A3P8AMU6_9TREM</name>
<evidence type="ECO:0008006" key="3">
    <source>
        <dbReference type="Google" id="ProtNLM"/>
    </source>
</evidence>
<dbReference type="AlphaFoldDB" id="A0A3P8AMU6"/>
<proteinExistence type="predicted"/>
<protein>
    <recommendedName>
        <fullName evidence="3">Endonuclease/exonuclease/phosphatase domain-containing protein</fullName>
    </recommendedName>
</protein>
<sequence>MNSLLESVWISVNTLNHSLLHGCIYRAPDSSNNGYYLIINAFIHASALNFNAKVITGDFN</sequence>
<gene>
    <name evidence="1" type="ORF">SMRZ_LOCUS4598</name>
</gene>
<evidence type="ECO:0000313" key="2">
    <source>
        <dbReference type="Proteomes" id="UP000277204"/>
    </source>
</evidence>
<evidence type="ECO:0000313" key="1">
    <source>
        <dbReference type="EMBL" id="VDO62335.1"/>
    </source>
</evidence>
<dbReference type="Proteomes" id="UP000277204">
    <property type="component" value="Unassembled WGS sequence"/>
</dbReference>